<dbReference type="Pfam" id="PF10531">
    <property type="entry name" value="SLBB"/>
    <property type="match status" value="1"/>
</dbReference>
<proteinExistence type="predicted"/>
<dbReference type="PANTHER" id="PTHR33619">
    <property type="entry name" value="POLYSACCHARIDE EXPORT PROTEIN GFCE-RELATED"/>
    <property type="match status" value="1"/>
</dbReference>
<dbReference type="InterPro" id="IPR003715">
    <property type="entry name" value="Poly_export_N"/>
</dbReference>
<feature type="domain" description="Polysaccharide export protein N-terminal" evidence="2">
    <location>
        <begin position="35"/>
        <end position="128"/>
    </location>
</feature>
<dbReference type="PANTHER" id="PTHR33619:SF3">
    <property type="entry name" value="POLYSACCHARIDE EXPORT PROTEIN GFCE-RELATED"/>
    <property type="match status" value="1"/>
</dbReference>
<dbReference type="Proteomes" id="UP001500582">
    <property type="component" value="Unassembled WGS sequence"/>
</dbReference>
<dbReference type="Pfam" id="PF02563">
    <property type="entry name" value="Poly_export"/>
    <property type="match status" value="1"/>
</dbReference>
<dbReference type="InterPro" id="IPR019554">
    <property type="entry name" value="Soluble_ligand-bd"/>
</dbReference>
<name>A0ABP8GXI2_9SPHI</name>
<accession>A0ABP8GXI2</accession>
<keyword evidence="5" id="KW-1185">Reference proteome</keyword>
<evidence type="ECO:0000259" key="3">
    <source>
        <dbReference type="Pfam" id="PF10531"/>
    </source>
</evidence>
<gene>
    <name evidence="4" type="ORF">GCM10023149_37130</name>
</gene>
<dbReference type="EMBL" id="BAABFT010000011">
    <property type="protein sequence ID" value="GAA4331344.1"/>
    <property type="molecule type" value="Genomic_DNA"/>
</dbReference>
<sequence>MSLLTSCSSNKKIAYFQTLNDSVRLVEQIKFVEPLIQPDDILNISIQTIDPAGTAAVNQVVASAAIGASTASNSGNQQALGFLVDKNGEIELPMLGALKVGGLSTYGAKDLIRQKASKYFKDPTVQIRFVNYKITVIGEVVRPGTYLLPNERVTVLDALGLAGDLTIYGKRENVLLVRDNAGSKQFIRLNLTSADIFKSEYYYLKQNDVIYVEPNKNKLASSDAGRTRYITIAVSVLTALVLIITKL</sequence>
<dbReference type="InterPro" id="IPR049712">
    <property type="entry name" value="Poly_export"/>
</dbReference>
<evidence type="ECO:0000313" key="4">
    <source>
        <dbReference type="EMBL" id="GAA4331344.1"/>
    </source>
</evidence>
<protein>
    <submittedName>
        <fullName evidence="4">Polysaccharide biosynthesis/export family protein</fullName>
    </submittedName>
</protein>
<dbReference type="Gene3D" id="3.10.560.10">
    <property type="entry name" value="Outer membrane lipoprotein wza domain like"/>
    <property type="match status" value="1"/>
</dbReference>
<comment type="caution">
    <text evidence="4">The sequence shown here is derived from an EMBL/GenBank/DDBJ whole genome shotgun (WGS) entry which is preliminary data.</text>
</comment>
<keyword evidence="1" id="KW-0732">Signal</keyword>
<evidence type="ECO:0000256" key="1">
    <source>
        <dbReference type="ARBA" id="ARBA00022729"/>
    </source>
</evidence>
<reference evidence="5" key="1">
    <citation type="journal article" date="2019" name="Int. J. Syst. Evol. Microbiol.">
        <title>The Global Catalogue of Microorganisms (GCM) 10K type strain sequencing project: providing services to taxonomists for standard genome sequencing and annotation.</title>
        <authorList>
            <consortium name="The Broad Institute Genomics Platform"/>
            <consortium name="The Broad Institute Genome Sequencing Center for Infectious Disease"/>
            <person name="Wu L."/>
            <person name="Ma J."/>
        </authorList>
    </citation>
    <scope>NUCLEOTIDE SEQUENCE [LARGE SCALE GENOMIC DNA]</scope>
    <source>
        <strain evidence="5">JCM 17705</strain>
    </source>
</reference>
<feature type="domain" description="Soluble ligand binding" evidence="3">
    <location>
        <begin position="133"/>
        <end position="183"/>
    </location>
</feature>
<organism evidence="4 5">
    <name type="scientific">Mucilaginibacter gynuensis</name>
    <dbReference type="NCBI Taxonomy" id="1302236"/>
    <lineage>
        <taxon>Bacteria</taxon>
        <taxon>Pseudomonadati</taxon>
        <taxon>Bacteroidota</taxon>
        <taxon>Sphingobacteriia</taxon>
        <taxon>Sphingobacteriales</taxon>
        <taxon>Sphingobacteriaceae</taxon>
        <taxon>Mucilaginibacter</taxon>
    </lineage>
</organism>
<evidence type="ECO:0000259" key="2">
    <source>
        <dbReference type="Pfam" id="PF02563"/>
    </source>
</evidence>
<evidence type="ECO:0000313" key="5">
    <source>
        <dbReference type="Proteomes" id="UP001500582"/>
    </source>
</evidence>